<evidence type="ECO:0000313" key="2">
    <source>
        <dbReference type="Proteomes" id="UP000601435"/>
    </source>
</evidence>
<organism evidence="1 2">
    <name type="scientific">Symbiodinium necroappetens</name>
    <dbReference type="NCBI Taxonomy" id="1628268"/>
    <lineage>
        <taxon>Eukaryota</taxon>
        <taxon>Sar</taxon>
        <taxon>Alveolata</taxon>
        <taxon>Dinophyceae</taxon>
        <taxon>Suessiales</taxon>
        <taxon>Symbiodiniaceae</taxon>
        <taxon>Symbiodinium</taxon>
    </lineage>
</organism>
<reference evidence="1" key="1">
    <citation type="submission" date="2021-02" db="EMBL/GenBank/DDBJ databases">
        <authorList>
            <person name="Dougan E. K."/>
            <person name="Rhodes N."/>
            <person name="Thang M."/>
            <person name="Chan C."/>
        </authorList>
    </citation>
    <scope>NUCLEOTIDE SEQUENCE</scope>
</reference>
<protein>
    <submittedName>
        <fullName evidence="1">Uncharacterized protein</fullName>
    </submittedName>
</protein>
<feature type="non-terminal residue" evidence="1">
    <location>
        <position position="92"/>
    </location>
</feature>
<proteinExistence type="predicted"/>
<dbReference type="AlphaFoldDB" id="A0A812VW87"/>
<evidence type="ECO:0000313" key="1">
    <source>
        <dbReference type="EMBL" id="CAE7655601.1"/>
    </source>
</evidence>
<dbReference type="Proteomes" id="UP000601435">
    <property type="component" value="Unassembled WGS sequence"/>
</dbReference>
<name>A0A812VW87_9DINO</name>
<dbReference type="EMBL" id="CAJNJA010031292">
    <property type="protein sequence ID" value="CAE7655601.1"/>
    <property type="molecule type" value="Genomic_DNA"/>
</dbReference>
<dbReference type="OrthoDB" id="10298047at2759"/>
<keyword evidence="2" id="KW-1185">Reference proteome</keyword>
<accession>A0A812VW87</accession>
<comment type="caution">
    <text evidence="1">The sequence shown here is derived from an EMBL/GenBank/DDBJ whole genome shotgun (WGS) entry which is preliminary data.</text>
</comment>
<gene>
    <name evidence="1" type="ORF">SNEC2469_LOCUS18554</name>
</gene>
<sequence length="92" mass="9825">MVETSAPLGDSLRFMVQGTQQRTLGKADLQATRLIGQGFEGELALEERPKELLETETESFLKVKVSVLNSFLATASDLPSSNPAPATGMGSK</sequence>